<dbReference type="OrthoDB" id="9789349at2"/>
<dbReference type="AlphaFoldDB" id="A0A5B1CP35"/>
<accession>A0A5B1CP35</accession>
<evidence type="ECO:0000313" key="3">
    <source>
        <dbReference type="Proteomes" id="UP000322699"/>
    </source>
</evidence>
<evidence type="ECO:0000313" key="2">
    <source>
        <dbReference type="EMBL" id="KAA1261054.1"/>
    </source>
</evidence>
<name>A0A5B1CP35_9BACT</name>
<dbReference type="EMBL" id="VRLW01000001">
    <property type="protein sequence ID" value="KAA1261054.1"/>
    <property type="molecule type" value="Genomic_DNA"/>
</dbReference>
<gene>
    <name evidence="2" type="ORF">LF1_35980</name>
</gene>
<dbReference type="Proteomes" id="UP000322699">
    <property type="component" value="Unassembled WGS sequence"/>
</dbReference>
<protein>
    <recommendedName>
        <fullName evidence="1">DUF3859 domain-containing protein</fullName>
    </recommendedName>
</protein>
<dbReference type="Gene3D" id="2.60.40.2390">
    <property type="match status" value="1"/>
</dbReference>
<comment type="caution">
    <text evidence="2">The sequence shown here is derived from an EMBL/GenBank/DDBJ whole genome shotgun (WGS) entry which is preliminary data.</text>
</comment>
<feature type="domain" description="DUF3859" evidence="1">
    <location>
        <begin position="5"/>
        <end position="126"/>
    </location>
</feature>
<keyword evidence="3" id="KW-1185">Reference proteome</keyword>
<dbReference type="RefSeq" id="WP_068258196.1">
    <property type="nucleotide sequence ID" value="NZ_LWSK01000003.1"/>
</dbReference>
<dbReference type="Pfam" id="PF12975">
    <property type="entry name" value="DUF3859"/>
    <property type="match status" value="1"/>
</dbReference>
<sequence>MPKRKPEIRLRTYGIYTPWDHESKELPRFQELTTRIPAKIDIEFGFVVNIKGAKNQELDFCIDHPGIRDDKGKRRRPFDGTVYVKTNDWDFYLGDTIWEPISDKIGPWRMTLELGGEVIADKTFDVVAE</sequence>
<reference evidence="2 3" key="1">
    <citation type="submission" date="2019-08" db="EMBL/GenBank/DDBJ databases">
        <title>Deep-cultivation of Planctomycetes and their phenomic and genomic characterization uncovers novel biology.</title>
        <authorList>
            <person name="Wiegand S."/>
            <person name="Jogler M."/>
            <person name="Boedeker C."/>
            <person name="Pinto D."/>
            <person name="Vollmers J."/>
            <person name="Rivas-Marin E."/>
            <person name="Kohn T."/>
            <person name="Peeters S.H."/>
            <person name="Heuer A."/>
            <person name="Rast P."/>
            <person name="Oberbeckmann S."/>
            <person name="Bunk B."/>
            <person name="Jeske O."/>
            <person name="Meyerdierks A."/>
            <person name="Storesund J.E."/>
            <person name="Kallscheuer N."/>
            <person name="Luecker S."/>
            <person name="Lage O.M."/>
            <person name="Pohl T."/>
            <person name="Merkel B.J."/>
            <person name="Hornburger P."/>
            <person name="Mueller R.-W."/>
            <person name="Bruemmer F."/>
            <person name="Labrenz M."/>
            <person name="Spormann A.M."/>
            <person name="Op Den Camp H."/>
            <person name="Overmann J."/>
            <person name="Amann R."/>
            <person name="Jetten M.S.M."/>
            <person name="Mascher T."/>
            <person name="Medema M.H."/>
            <person name="Devos D.P."/>
            <person name="Kaster A.-K."/>
            <person name="Ovreas L."/>
            <person name="Rohde M."/>
            <person name="Galperin M.Y."/>
            <person name="Jogler C."/>
        </authorList>
    </citation>
    <scope>NUCLEOTIDE SEQUENCE [LARGE SCALE GENOMIC DNA]</scope>
    <source>
        <strain evidence="2 3">LF1</strain>
    </source>
</reference>
<proteinExistence type="predicted"/>
<organism evidence="2 3">
    <name type="scientific">Rubripirellula obstinata</name>
    <dbReference type="NCBI Taxonomy" id="406547"/>
    <lineage>
        <taxon>Bacteria</taxon>
        <taxon>Pseudomonadati</taxon>
        <taxon>Planctomycetota</taxon>
        <taxon>Planctomycetia</taxon>
        <taxon>Pirellulales</taxon>
        <taxon>Pirellulaceae</taxon>
        <taxon>Rubripirellula</taxon>
    </lineage>
</organism>
<dbReference type="InterPro" id="IPR024331">
    <property type="entry name" value="DUF3859"/>
</dbReference>
<evidence type="ECO:0000259" key="1">
    <source>
        <dbReference type="Pfam" id="PF12975"/>
    </source>
</evidence>